<gene>
    <name evidence="1" type="ORF">FCM35_KLT16595</name>
</gene>
<reference evidence="1" key="1">
    <citation type="submission" date="2020-01" db="EMBL/GenBank/DDBJ databases">
        <title>Genome sequence of Kobresia littledalei, the first chromosome-level genome in the family Cyperaceae.</title>
        <authorList>
            <person name="Qu G."/>
        </authorList>
    </citation>
    <scope>NUCLEOTIDE SEQUENCE</scope>
    <source>
        <strain evidence="1">C.B.Clarke</strain>
        <tissue evidence="1">Leaf</tissue>
    </source>
</reference>
<sequence length="71" mass="8110">MKSILRPNISFNVKRNKPEVIIVPAKLTPHEVKSLSDIDDQAGLRYYPSSMHLYRADPSKEEPTTQPMSSR</sequence>
<dbReference type="AlphaFoldDB" id="A0A833RT79"/>
<dbReference type="Proteomes" id="UP000623129">
    <property type="component" value="Unassembled WGS sequence"/>
</dbReference>
<keyword evidence="2" id="KW-1185">Reference proteome</keyword>
<proteinExistence type="predicted"/>
<comment type="caution">
    <text evidence="1">The sequence shown here is derived from an EMBL/GenBank/DDBJ whole genome shotgun (WGS) entry which is preliminary data.</text>
</comment>
<accession>A0A833RT79</accession>
<organism evidence="1 2">
    <name type="scientific">Carex littledalei</name>
    <dbReference type="NCBI Taxonomy" id="544730"/>
    <lineage>
        <taxon>Eukaryota</taxon>
        <taxon>Viridiplantae</taxon>
        <taxon>Streptophyta</taxon>
        <taxon>Embryophyta</taxon>
        <taxon>Tracheophyta</taxon>
        <taxon>Spermatophyta</taxon>
        <taxon>Magnoliopsida</taxon>
        <taxon>Liliopsida</taxon>
        <taxon>Poales</taxon>
        <taxon>Cyperaceae</taxon>
        <taxon>Cyperoideae</taxon>
        <taxon>Cariceae</taxon>
        <taxon>Carex</taxon>
        <taxon>Carex subgen. Euthyceras</taxon>
    </lineage>
</organism>
<dbReference type="GO" id="GO:0016740">
    <property type="term" value="F:transferase activity"/>
    <property type="evidence" value="ECO:0007669"/>
    <property type="project" value="UniProtKB-KW"/>
</dbReference>
<evidence type="ECO:0000313" key="2">
    <source>
        <dbReference type="Proteomes" id="UP000623129"/>
    </source>
</evidence>
<dbReference type="EMBL" id="SWLB01000004">
    <property type="protein sequence ID" value="KAF3339124.1"/>
    <property type="molecule type" value="Genomic_DNA"/>
</dbReference>
<protein>
    <submittedName>
        <fullName evidence="1">Benzyl alcohol O-benzoyltransferase-like protein</fullName>
    </submittedName>
</protein>
<keyword evidence="1" id="KW-0808">Transferase</keyword>
<evidence type="ECO:0000313" key="1">
    <source>
        <dbReference type="EMBL" id="KAF3339124.1"/>
    </source>
</evidence>
<name>A0A833RT79_9POAL</name>
<dbReference type="OrthoDB" id="783018at2759"/>